<comment type="caution">
    <text evidence="1">The sequence shown here is derived from an EMBL/GenBank/DDBJ whole genome shotgun (WGS) entry which is preliminary data.</text>
</comment>
<evidence type="ECO:0000313" key="1">
    <source>
        <dbReference type="EMBL" id="OWW22630.1"/>
    </source>
</evidence>
<accession>A0A254TJ14</accession>
<protein>
    <recommendedName>
        <fullName evidence="3">L-2-amino-thiazoline-4-carboxylic acid hydrolase</fullName>
    </recommendedName>
</protein>
<name>A0A254TJ14_9BURK</name>
<dbReference type="InterPro" id="IPR026002">
    <property type="entry name" value="ATC_hydrolase-like"/>
</dbReference>
<dbReference type="Pfam" id="PF14196">
    <property type="entry name" value="ATC_hydrolase"/>
    <property type="match status" value="1"/>
</dbReference>
<proteinExistence type="predicted"/>
<organism evidence="1 2">
    <name type="scientific">Noviherbaspirillum denitrificans</name>
    <dbReference type="NCBI Taxonomy" id="1968433"/>
    <lineage>
        <taxon>Bacteria</taxon>
        <taxon>Pseudomonadati</taxon>
        <taxon>Pseudomonadota</taxon>
        <taxon>Betaproteobacteria</taxon>
        <taxon>Burkholderiales</taxon>
        <taxon>Oxalobacteraceae</taxon>
        <taxon>Noviherbaspirillum</taxon>
    </lineage>
</organism>
<evidence type="ECO:0000313" key="2">
    <source>
        <dbReference type="Proteomes" id="UP000197535"/>
    </source>
</evidence>
<sequence length="209" mass="24381">MRILTRVVPRLLNTHLAPLLGWRRFLFFVEMLLSAPRYRKQFSRTTDDAGLVEVKDTFLLVGVLYNKLRARFGEDAAFKAAYQFLFELGDAVQRRAYFSPEGMARDWGRFHQEHEAQMAEGFIRNNENDGVLHSENRVSFHITRCRFFEAFHDMGNAGLTEAFCRSDETVFNSYSPEMHFHRGSTFPNTIARGANQCTFIYDRTRSTRD</sequence>
<reference evidence="1 2" key="1">
    <citation type="submission" date="2016-02" db="EMBL/GenBank/DDBJ databases">
        <authorList>
            <person name="Wen L."/>
            <person name="He K."/>
            <person name="Yang H."/>
        </authorList>
    </citation>
    <scope>NUCLEOTIDE SEQUENCE [LARGE SCALE GENOMIC DNA]</scope>
    <source>
        <strain evidence="1 2">TSA40</strain>
    </source>
</reference>
<dbReference type="Proteomes" id="UP000197535">
    <property type="component" value="Unassembled WGS sequence"/>
</dbReference>
<dbReference type="AlphaFoldDB" id="A0A254TJ14"/>
<keyword evidence="2" id="KW-1185">Reference proteome</keyword>
<evidence type="ECO:0008006" key="3">
    <source>
        <dbReference type="Google" id="ProtNLM"/>
    </source>
</evidence>
<gene>
    <name evidence="1" type="ORF">AYR66_27145</name>
</gene>
<dbReference type="EMBL" id="LSTO01000001">
    <property type="protein sequence ID" value="OWW22630.1"/>
    <property type="molecule type" value="Genomic_DNA"/>
</dbReference>